<accession>A0A1B6H9W8</accession>
<name>A0A1B6H9W8_9HEMI</name>
<dbReference type="EMBL" id="GECU01031870">
    <property type="protein sequence ID" value="JAS75836.1"/>
    <property type="molecule type" value="Transcribed_RNA"/>
</dbReference>
<feature type="region of interest" description="Disordered" evidence="1">
    <location>
        <begin position="53"/>
        <end position="77"/>
    </location>
</feature>
<sequence>MRRLCEMLEREFTSMEGGKVGIPFSDSYFNSISHEMPEKDFGHGFVEPANSRNTSYNSDWSAQTTSESTKKISFQENLQSSRIRTGMPPRRVCTAAQRTGQ</sequence>
<dbReference type="AlphaFoldDB" id="A0A1B6H9W8"/>
<proteinExistence type="predicted"/>
<organism evidence="2">
    <name type="scientific">Homalodisca liturata</name>
    <dbReference type="NCBI Taxonomy" id="320908"/>
    <lineage>
        <taxon>Eukaryota</taxon>
        <taxon>Metazoa</taxon>
        <taxon>Ecdysozoa</taxon>
        <taxon>Arthropoda</taxon>
        <taxon>Hexapoda</taxon>
        <taxon>Insecta</taxon>
        <taxon>Pterygota</taxon>
        <taxon>Neoptera</taxon>
        <taxon>Paraneoptera</taxon>
        <taxon>Hemiptera</taxon>
        <taxon>Auchenorrhyncha</taxon>
        <taxon>Membracoidea</taxon>
        <taxon>Cicadellidae</taxon>
        <taxon>Cicadellinae</taxon>
        <taxon>Proconiini</taxon>
        <taxon>Homalodisca</taxon>
    </lineage>
</organism>
<reference evidence="2" key="1">
    <citation type="submission" date="2015-11" db="EMBL/GenBank/DDBJ databases">
        <title>De novo transcriptome assembly of four potential Pierce s Disease insect vectors from Arizona vineyards.</title>
        <authorList>
            <person name="Tassone E.E."/>
        </authorList>
    </citation>
    <scope>NUCLEOTIDE SEQUENCE</scope>
</reference>
<protein>
    <submittedName>
        <fullName evidence="2">Uncharacterized protein</fullName>
    </submittedName>
</protein>
<gene>
    <name evidence="3" type="ORF">g.49627</name>
    <name evidence="2" type="ORF">g.49630</name>
</gene>
<dbReference type="EMBL" id="GECU01036263">
    <property type="protein sequence ID" value="JAS71443.1"/>
    <property type="molecule type" value="Transcribed_RNA"/>
</dbReference>
<evidence type="ECO:0000313" key="2">
    <source>
        <dbReference type="EMBL" id="JAS71443.1"/>
    </source>
</evidence>
<evidence type="ECO:0000256" key="1">
    <source>
        <dbReference type="SAM" id="MobiDB-lite"/>
    </source>
</evidence>
<evidence type="ECO:0000313" key="3">
    <source>
        <dbReference type="EMBL" id="JAS75836.1"/>
    </source>
</evidence>